<keyword evidence="1" id="KW-0175">Coiled coil</keyword>
<gene>
    <name evidence="2" type="ORF">NCTC1080_00346</name>
    <name evidence="3" type="ORF">NCTC1080_01555</name>
</gene>
<reference evidence="2 4" key="1">
    <citation type="submission" date="2018-06" db="EMBL/GenBank/DDBJ databases">
        <authorList>
            <consortium name="Pathogen Informatics"/>
            <person name="Doyle S."/>
        </authorList>
    </citation>
    <scope>NUCLEOTIDE SEQUENCE [LARGE SCALE GENOMIC DNA]</scope>
    <source>
        <strain evidence="2 4">NCTC1080</strain>
    </source>
</reference>
<dbReference type="PANTHER" id="PTHR33795:SF1">
    <property type="entry name" value="INSERTION ELEMENT IS150 PROTEIN INSJ"/>
    <property type="match status" value="1"/>
</dbReference>
<dbReference type="PANTHER" id="PTHR33795">
    <property type="entry name" value="INSERTION ELEMENT IS150 PROTEIN INSJ"/>
    <property type="match status" value="1"/>
</dbReference>
<feature type="coiled-coil region" evidence="1">
    <location>
        <begin position="124"/>
        <end position="151"/>
    </location>
</feature>
<evidence type="ECO:0000256" key="1">
    <source>
        <dbReference type="SAM" id="Coils"/>
    </source>
</evidence>
<dbReference type="InterPro" id="IPR009057">
    <property type="entry name" value="Homeodomain-like_sf"/>
</dbReference>
<organism evidence="2 4">
    <name type="scientific">Streptococcus viridans</name>
    <dbReference type="NCBI Taxonomy" id="78535"/>
    <lineage>
        <taxon>Bacteria</taxon>
        <taxon>Bacillati</taxon>
        <taxon>Bacillota</taxon>
        <taxon>Bacilli</taxon>
        <taxon>Lactobacillales</taxon>
        <taxon>Streptococcaceae</taxon>
        <taxon>Streptococcus</taxon>
    </lineage>
</organism>
<sequence>MKLTYKDKVQIYELRKQGRSFKELSNIFGIKITNLQYMIKLIDRYGMEIVKKGKNCYYSPELKQEIIDEVLLEGRSQIRVSLDYALPSVGMLPNWIAQYKKNGYIIVEKTRGRPPKMGRKPKKKPEEMTELERLQEELDYLRAENAILKKLRELRLRDEKDQEEKQKLFKD</sequence>
<proteinExistence type="predicted"/>
<dbReference type="SUPFAM" id="SSF46689">
    <property type="entry name" value="Homeodomain-like"/>
    <property type="match status" value="1"/>
</dbReference>
<dbReference type="Proteomes" id="UP000254098">
    <property type="component" value="Unassembled WGS sequence"/>
</dbReference>
<dbReference type="InterPro" id="IPR052057">
    <property type="entry name" value="IS150/IS1296_orfA-like"/>
</dbReference>
<accession>A0ABD7NDH4</accession>
<dbReference type="EMBL" id="UHHS01000001">
    <property type="protein sequence ID" value="SUO77488.1"/>
    <property type="molecule type" value="Genomic_DNA"/>
</dbReference>
<comment type="caution">
    <text evidence="2">The sequence shown here is derived from an EMBL/GenBank/DDBJ whole genome shotgun (WGS) entry which is preliminary data.</text>
</comment>
<dbReference type="AlphaFoldDB" id="A0ABD7NDH4"/>
<evidence type="ECO:0000313" key="3">
    <source>
        <dbReference type="EMBL" id="SUO78621.1"/>
    </source>
</evidence>
<name>A0ABD7NDH4_9STRE</name>
<protein>
    <submittedName>
        <fullName evidence="2">Transposase</fullName>
    </submittedName>
</protein>
<evidence type="ECO:0000313" key="4">
    <source>
        <dbReference type="Proteomes" id="UP000254098"/>
    </source>
</evidence>
<keyword evidence="4" id="KW-1185">Reference proteome</keyword>
<dbReference type="EMBL" id="UHHS01000001">
    <property type="protein sequence ID" value="SUO78621.1"/>
    <property type="molecule type" value="Genomic_DNA"/>
</dbReference>
<evidence type="ECO:0000313" key="2">
    <source>
        <dbReference type="EMBL" id="SUO77488.1"/>
    </source>
</evidence>